<protein>
    <submittedName>
        <fullName evidence="3">Nuclear transport factor 2 family protein</fullName>
    </submittedName>
</protein>
<keyword evidence="1" id="KW-0472">Membrane</keyword>
<dbReference type="Pfam" id="PF13474">
    <property type="entry name" value="SnoaL_3"/>
    <property type="match status" value="1"/>
</dbReference>
<feature type="transmembrane region" description="Helical" evidence="1">
    <location>
        <begin position="6"/>
        <end position="24"/>
    </location>
</feature>
<accession>A0ABV6YXF0</accession>
<evidence type="ECO:0000256" key="1">
    <source>
        <dbReference type="SAM" id="Phobius"/>
    </source>
</evidence>
<keyword evidence="1" id="KW-1133">Transmembrane helix</keyword>
<gene>
    <name evidence="3" type="ORF">ACFL27_11775</name>
</gene>
<keyword evidence="1" id="KW-0812">Transmembrane</keyword>
<dbReference type="EMBL" id="JBHPBY010000130">
    <property type="protein sequence ID" value="MFC1850863.1"/>
    <property type="molecule type" value="Genomic_DNA"/>
</dbReference>
<dbReference type="InterPro" id="IPR037401">
    <property type="entry name" value="SnoaL-like"/>
</dbReference>
<evidence type="ECO:0000313" key="4">
    <source>
        <dbReference type="Proteomes" id="UP001594351"/>
    </source>
</evidence>
<dbReference type="InterPro" id="IPR032710">
    <property type="entry name" value="NTF2-like_dom_sf"/>
</dbReference>
<proteinExistence type="predicted"/>
<feature type="domain" description="SnoaL-like" evidence="2">
    <location>
        <begin position="75"/>
        <end position="171"/>
    </location>
</feature>
<organism evidence="3 4">
    <name type="scientific">candidate division CSSED10-310 bacterium</name>
    <dbReference type="NCBI Taxonomy" id="2855610"/>
    <lineage>
        <taxon>Bacteria</taxon>
        <taxon>Bacteria division CSSED10-310</taxon>
    </lineage>
</organism>
<evidence type="ECO:0000259" key="2">
    <source>
        <dbReference type="Pfam" id="PF13474"/>
    </source>
</evidence>
<reference evidence="3 4" key="1">
    <citation type="submission" date="2024-09" db="EMBL/GenBank/DDBJ databases">
        <title>Laminarin stimulates single cell rates of sulfate reduction while oxygen inhibits transcriptomic activity in coastal marine sediment.</title>
        <authorList>
            <person name="Lindsay M."/>
            <person name="Orcutt B."/>
            <person name="Emerson D."/>
            <person name="Stepanauskas R."/>
            <person name="D'Angelo T."/>
        </authorList>
    </citation>
    <scope>NUCLEOTIDE SEQUENCE [LARGE SCALE GENOMIC DNA]</scope>
    <source>
        <strain evidence="3">SAG AM-311-K15</strain>
    </source>
</reference>
<comment type="caution">
    <text evidence="3">The sequence shown here is derived from an EMBL/GenBank/DDBJ whole genome shotgun (WGS) entry which is preliminary data.</text>
</comment>
<evidence type="ECO:0000313" key="3">
    <source>
        <dbReference type="EMBL" id="MFC1850863.1"/>
    </source>
</evidence>
<sequence>MKIVLQIFKIVLIALLLYSVIIILRHPHKAYYKTNDAYIYSNGNASDSDRSEIMKQLHAFQDGYSKRDTAQLKPFMEQLFSQENILVLGTMPQEILIGVEKVSKLVLSDWKSWGDCTFLMDNAHISTAGNVAWISTIGYVKFDMSRFLILPLRLSAVMVRENPVWKFQYMQFQFDLDFTFLLFTLVVLMIWLPVSLLVLTVMIVKRVRLSIKSEAQLPCVGDSQE</sequence>
<feature type="transmembrane region" description="Helical" evidence="1">
    <location>
        <begin position="180"/>
        <end position="204"/>
    </location>
</feature>
<name>A0ABV6YXF0_UNCC1</name>
<dbReference type="Proteomes" id="UP001594351">
    <property type="component" value="Unassembled WGS sequence"/>
</dbReference>
<dbReference type="Gene3D" id="3.10.450.50">
    <property type="match status" value="1"/>
</dbReference>
<dbReference type="SUPFAM" id="SSF54427">
    <property type="entry name" value="NTF2-like"/>
    <property type="match status" value="1"/>
</dbReference>
<keyword evidence="4" id="KW-1185">Reference proteome</keyword>